<keyword evidence="2" id="KW-1133">Transmembrane helix</keyword>
<gene>
    <name evidence="3" type="ORF">CI238_12374</name>
</gene>
<proteinExistence type="predicted"/>
<dbReference type="GO" id="GO:0016787">
    <property type="term" value="F:hydrolase activity"/>
    <property type="evidence" value="ECO:0007669"/>
    <property type="project" value="UniProtKB-KW"/>
</dbReference>
<feature type="region of interest" description="Disordered" evidence="1">
    <location>
        <begin position="105"/>
        <end position="176"/>
    </location>
</feature>
<evidence type="ECO:0000313" key="4">
    <source>
        <dbReference type="Proteomes" id="UP000076584"/>
    </source>
</evidence>
<comment type="caution">
    <text evidence="3">The sequence shown here is derived from an EMBL/GenBank/DDBJ whole genome shotgun (WGS) entry which is preliminary data.</text>
</comment>
<keyword evidence="4" id="KW-1185">Reference proteome</keyword>
<dbReference type="Proteomes" id="UP000076584">
    <property type="component" value="Unassembled WGS sequence"/>
</dbReference>
<keyword evidence="2" id="KW-0812">Transmembrane</keyword>
<evidence type="ECO:0000256" key="1">
    <source>
        <dbReference type="SAM" id="MobiDB-lite"/>
    </source>
</evidence>
<feature type="compositionally biased region" description="Basic and acidic residues" evidence="1">
    <location>
        <begin position="307"/>
        <end position="326"/>
    </location>
</feature>
<accession>A0A167D396</accession>
<feature type="compositionally biased region" description="Basic residues" evidence="1">
    <location>
        <begin position="136"/>
        <end position="145"/>
    </location>
</feature>
<dbReference type="EMBL" id="LFIW01001128">
    <property type="protein sequence ID" value="KZL83366.1"/>
    <property type="molecule type" value="Genomic_DNA"/>
</dbReference>
<feature type="compositionally biased region" description="Basic residues" evidence="1">
    <location>
        <begin position="25"/>
        <end position="41"/>
    </location>
</feature>
<feature type="transmembrane region" description="Helical" evidence="2">
    <location>
        <begin position="417"/>
        <end position="438"/>
    </location>
</feature>
<keyword evidence="2" id="KW-0472">Membrane</keyword>
<name>A0A167D396_COLIC</name>
<dbReference type="AlphaFoldDB" id="A0A167D396"/>
<reference evidence="3 4" key="1">
    <citation type="submission" date="2015-06" db="EMBL/GenBank/DDBJ databases">
        <title>Survival trade-offs in plant roots during colonization by closely related pathogenic and mutualistic fungi.</title>
        <authorList>
            <person name="Hacquard S."/>
            <person name="Kracher B."/>
            <person name="Hiruma K."/>
            <person name="Weinman A."/>
            <person name="Muench P."/>
            <person name="Garrido Oter R."/>
            <person name="Ver Loren van Themaat E."/>
            <person name="Dallerey J.-F."/>
            <person name="Damm U."/>
            <person name="Henrissat B."/>
            <person name="Lespinet O."/>
            <person name="Thon M."/>
            <person name="Kemen E."/>
            <person name="McHardy A.C."/>
            <person name="Schulze-Lefert P."/>
            <person name="O'Connell R.J."/>
        </authorList>
    </citation>
    <scope>NUCLEOTIDE SEQUENCE [LARGE SCALE GENOMIC DNA]</scope>
    <source>
        <strain evidence="3 4">MAFF 238704</strain>
    </source>
</reference>
<feature type="region of interest" description="Disordered" evidence="1">
    <location>
        <begin position="307"/>
        <end position="327"/>
    </location>
</feature>
<feature type="non-terminal residue" evidence="3">
    <location>
        <position position="1"/>
    </location>
</feature>
<protein>
    <submittedName>
        <fullName evidence="3">Glycosyl hydrolase family 76</fullName>
    </submittedName>
</protein>
<evidence type="ECO:0000256" key="2">
    <source>
        <dbReference type="SAM" id="Phobius"/>
    </source>
</evidence>
<sequence length="441" mass="50729">LVASRCPLGYHDGLLPLHRRRNLQRRGHASPHSHRQHRPQLRLHAAGTRVRGGQRRPRLLGLCRHGRCRARLSPDQQQRTPLAHDGPQHFQLARHALEHDALRRRPPVADLRKQPQRPQLQELGQQRRLLPARREAGRRHGRRDVRRLGQSRLGLVRQRGLHRQGSQSLRRRRRPRQLQQDELPILYLLYRHLSLWRRRHGQPHRGRALEGTYEEDAGDGAVELLLSRREQHKHHVRARLRDGQYVQYGHEDIQGLPVPLPLAIGRRHARAPPPGQGNPGPVCPRCGQRVRGYTDECDVWSKVVRGRERRQPRSRPDHERARDHPRSCRQSVVGIGFVRPSKLRASPSCPAFVAPLASCCYARRTTWILAVRQWGTIIRPYTDSLRKRNDTNSDVSPTVNTSVPVENSTVMNPQDNGAIHVGWVEASTFGAILLFWILGLT</sequence>
<keyword evidence="3" id="KW-0378">Hydrolase</keyword>
<evidence type="ECO:0000313" key="3">
    <source>
        <dbReference type="EMBL" id="KZL83366.1"/>
    </source>
</evidence>
<organism evidence="3 4">
    <name type="scientific">Colletotrichum incanum</name>
    <name type="common">Soybean anthracnose fungus</name>
    <dbReference type="NCBI Taxonomy" id="1573173"/>
    <lineage>
        <taxon>Eukaryota</taxon>
        <taxon>Fungi</taxon>
        <taxon>Dikarya</taxon>
        <taxon>Ascomycota</taxon>
        <taxon>Pezizomycotina</taxon>
        <taxon>Sordariomycetes</taxon>
        <taxon>Hypocreomycetidae</taxon>
        <taxon>Glomerellales</taxon>
        <taxon>Glomerellaceae</taxon>
        <taxon>Colletotrichum</taxon>
        <taxon>Colletotrichum spaethianum species complex</taxon>
    </lineage>
</organism>
<feature type="compositionally biased region" description="Low complexity" evidence="1">
    <location>
        <begin position="116"/>
        <end position="129"/>
    </location>
</feature>
<feature type="region of interest" description="Disordered" evidence="1">
    <location>
        <begin position="25"/>
        <end position="56"/>
    </location>
</feature>